<evidence type="ECO:0000259" key="5">
    <source>
        <dbReference type="SMART" id="SM00646"/>
    </source>
</evidence>
<comment type="caution">
    <text evidence="6">The sequence shown here is derived from an EMBL/GenBank/DDBJ whole genome shotgun (WGS) entry which is preliminary data.</text>
</comment>
<accession>A0ABV5CCS3</accession>
<evidence type="ECO:0000256" key="4">
    <source>
        <dbReference type="SAM" id="SignalP"/>
    </source>
</evidence>
<dbReference type="PANTHER" id="PTHR30404:SF0">
    <property type="entry name" value="N-ACETYLMURAMOYL-L-ALANINE AMIDASE AMIC"/>
    <property type="match status" value="1"/>
</dbReference>
<dbReference type="InterPro" id="IPR050695">
    <property type="entry name" value="N-acetylmuramoyl_amidase_3"/>
</dbReference>
<dbReference type="Pfam" id="PF11741">
    <property type="entry name" value="AMIN"/>
    <property type="match status" value="1"/>
</dbReference>
<evidence type="ECO:0000256" key="3">
    <source>
        <dbReference type="ARBA" id="ARBA00022801"/>
    </source>
</evidence>
<feature type="domain" description="MurNAc-LAA" evidence="5">
    <location>
        <begin position="291"/>
        <end position="391"/>
    </location>
</feature>
<dbReference type="Pfam" id="PF01520">
    <property type="entry name" value="Amidase_3"/>
    <property type="match status" value="1"/>
</dbReference>
<dbReference type="SMART" id="SM00646">
    <property type="entry name" value="Ami_3"/>
    <property type="match status" value="1"/>
</dbReference>
<gene>
    <name evidence="6" type="ORF">WKR92_05755</name>
</gene>
<dbReference type="CDD" id="cd02696">
    <property type="entry name" value="MurNAc-LAA"/>
    <property type="match status" value="1"/>
</dbReference>
<proteinExistence type="predicted"/>
<keyword evidence="4" id="KW-0732">Signal</keyword>
<feature type="signal peptide" evidence="4">
    <location>
        <begin position="1"/>
        <end position="23"/>
    </location>
</feature>
<dbReference type="Gene3D" id="3.40.630.40">
    <property type="entry name" value="Zn-dependent exopeptidases"/>
    <property type="match status" value="1"/>
</dbReference>
<evidence type="ECO:0000313" key="7">
    <source>
        <dbReference type="Proteomes" id="UP001580928"/>
    </source>
</evidence>
<keyword evidence="7" id="KW-1185">Reference proteome</keyword>
<comment type="catalytic activity">
    <reaction evidence="1">
        <text>Hydrolyzes the link between N-acetylmuramoyl residues and L-amino acid residues in certain cell-wall glycopeptides.</text>
        <dbReference type="EC" id="3.5.1.28"/>
    </reaction>
</comment>
<dbReference type="PANTHER" id="PTHR30404">
    <property type="entry name" value="N-ACETYLMURAMOYL-L-ALANINE AMIDASE"/>
    <property type="match status" value="1"/>
</dbReference>
<dbReference type="EC" id="3.5.1.28" evidence="2"/>
<name>A0ABV5CCS3_9SPHI</name>
<evidence type="ECO:0000256" key="1">
    <source>
        <dbReference type="ARBA" id="ARBA00001561"/>
    </source>
</evidence>
<feature type="chain" id="PRO_5046279004" description="N-acetylmuramoyl-L-alanine amidase" evidence="4">
    <location>
        <begin position="24"/>
        <end position="399"/>
    </location>
</feature>
<protein>
    <recommendedName>
        <fullName evidence="2">N-acetylmuramoyl-L-alanine amidase</fullName>
        <ecNumber evidence="2">3.5.1.28</ecNumber>
    </recommendedName>
</protein>
<dbReference type="EMBL" id="JBBVGT010000002">
    <property type="protein sequence ID" value="MFB5945327.1"/>
    <property type="molecule type" value="Genomic_DNA"/>
</dbReference>
<organism evidence="6 7">
    <name type="scientific">Albibacterium profundi</name>
    <dbReference type="NCBI Taxonomy" id="3134906"/>
    <lineage>
        <taxon>Bacteria</taxon>
        <taxon>Pseudomonadati</taxon>
        <taxon>Bacteroidota</taxon>
        <taxon>Sphingobacteriia</taxon>
        <taxon>Sphingobacteriales</taxon>
        <taxon>Sphingobacteriaceae</taxon>
        <taxon>Albibacterium</taxon>
    </lineage>
</organism>
<keyword evidence="3" id="KW-0378">Hydrolase</keyword>
<dbReference type="InterPro" id="IPR021731">
    <property type="entry name" value="AMIN_dom"/>
</dbReference>
<dbReference type="Gene3D" id="2.60.40.3500">
    <property type="match status" value="1"/>
</dbReference>
<dbReference type="RefSeq" id="WP_375556868.1">
    <property type="nucleotide sequence ID" value="NZ_JBBVGT010000002.1"/>
</dbReference>
<dbReference type="SUPFAM" id="SSF53187">
    <property type="entry name" value="Zn-dependent exopeptidases"/>
    <property type="match status" value="1"/>
</dbReference>
<dbReference type="InterPro" id="IPR002508">
    <property type="entry name" value="MurNAc-LAA_cat"/>
</dbReference>
<evidence type="ECO:0000256" key="2">
    <source>
        <dbReference type="ARBA" id="ARBA00011901"/>
    </source>
</evidence>
<evidence type="ECO:0000313" key="6">
    <source>
        <dbReference type="EMBL" id="MFB5945327.1"/>
    </source>
</evidence>
<reference evidence="6 7" key="1">
    <citation type="submission" date="2024-04" db="EMBL/GenBank/DDBJ databases">
        <title>Albibacterium profundi sp. nov., isolated from sediment of the Challenger Deep of Mariana Trench.</title>
        <authorList>
            <person name="Wang Y."/>
        </authorList>
    </citation>
    <scope>NUCLEOTIDE SEQUENCE [LARGE SCALE GENOMIC DNA]</scope>
    <source>
        <strain evidence="6 7">RHL897</strain>
    </source>
</reference>
<sequence length="399" mass="45523">MRYLTYSFIVFCSLLLTSTNLHAQDSLEYRRPVEYKVAKTVGDFPFLEYGTGQDRLGGAKLTFLDTGVVLNIIDSVGSRYKVRLSRLHHAFIPKNKVELTGGSLSGDDISLTKSWYVSGDEDYDYVRIALDKKLSYRTMQQINPNRIVLDIFGATSNTNWITQLRSVEEIKNVYHEQIEEDVFRVVVELNGKQHWGYHMYYEGNSLVMRVKRHPEQFKMKNLKIAIDAGHGGSATGAVGSTGAMEKEYTLLFAKELEALLDKKGIETVMTRTEDVDVSMTERLTQLLEEDPTILISLHLNSASRESAQGVSTYYRYIGFRPMTEHILDRMLDLGLNEFGNIGSFNFSLSGPTEYPNCLVEIAFISNKEDEQRIMDPKFHKQVAKQIYKGIRDWLKASKD</sequence>
<dbReference type="Proteomes" id="UP001580928">
    <property type="component" value="Unassembled WGS sequence"/>
</dbReference>